<sequence>MNNMEYLLRNVDELWNKYTKHEFVVRMRNGSLPLDVFRYYLIQDAKYVEDMLKSLLSALSKGPIDKVMRILNVIITTRDKGLETNSKLYTRLNISREEIVKTGYNLVNYAYTRHLYYYANMGWNEFLVAVTPCMFGYSIIGEYVLETPHEIYKLWASFYASDEYKKRVEAILSALNEIEINDNLIKIFINSVRFEIGFWDSSLRKDPTVY</sequence>
<evidence type="ECO:0000313" key="3">
    <source>
        <dbReference type="Proteomes" id="UP001432202"/>
    </source>
</evidence>
<dbReference type="SUPFAM" id="SSF48613">
    <property type="entry name" value="Heme oxygenase-like"/>
    <property type="match status" value="1"/>
</dbReference>
<dbReference type="InterPro" id="IPR016084">
    <property type="entry name" value="Haem_Oase-like_multi-hlx"/>
</dbReference>
<accession>A0AAX4L3G6</accession>
<evidence type="ECO:0000259" key="1">
    <source>
        <dbReference type="Pfam" id="PF03070"/>
    </source>
</evidence>
<evidence type="ECO:0000313" key="2">
    <source>
        <dbReference type="EMBL" id="WWQ61509.1"/>
    </source>
</evidence>
<dbReference type="PANTHER" id="PTHR43198">
    <property type="entry name" value="BIFUNCTIONAL TH2 PROTEIN"/>
    <property type="match status" value="1"/>
</dbReference>
<gene>
    <name evidence="2" type="ORF">V6M85_05395</name>
</gene>
<dbReference type="InterPro" id="IPR050967">
    <property type="entry name" value="Thiamine_Salvage_TenA"/>
</dbReference>
<proteinExistence type="predicted"/>
<dbReference type="Proteomes" id="UP001432202">
    <property type="component" value="Chromosome"/>
</dbReference>
<dbReference type="Pfam" id="PF03070">
    <property type="entry name" value="TENA_THI-4"/>
    <property type="match status" value="1"/>
</dbReference>
<dbReference type="Gene3D" id="1.20.910.10">
    <property type="entry name" value="Heme oxygenase-like"/>
    <property type="match status" value="1"/>
</dbReference>
<reference evidence="2 3" key="1">
    <citation type="submission" date="2024-02" db="EMBL/GenBank/DDBJ databases">
        <title>STSV induces naive adaptation in Sulfolobus.</title>
        <authorList>
            <person name="Xiang X."/>
            <person name="Song M."/>
        </authorList>
    </citation>
    <scope>NUCLEOTIDE SEQUENCE [LARGE SCALE GENOMIC DNA]</scope>
    <source>
        <strain evidence="2 3">RT2</strain>
    </source>
</reference>
<dbReference type="GO" id="GO:0005829">
    <property type="term" value="C:cytosol"/>
    <property type="evidence" value="ECO:0007669"/>
    <property type="project" value="TreeGrafter"/>
</dbReference>
<protein>
    <submittedName>
        <fullName evidence="2">TenA family protein</fullName>
    </submittedName>
</protein>
<dbReference type="AlphaFoldDB" id="A0AAX4L3G6"/>
<name>A0AAX4L3G6_9CREN</name>
<dbReference type="InterPro" id="IPR004305">
    <property type="entry name" value="Thiaminase-2/PQQC"/>
</dbReference>
<dbReference type="GeneID" id="89336181"/>
<dbReference type="PANTHER" id="PTHR43198:SF2">
    <property type="entry name" value="SI:CH1073-67J19.1-RELATED"/>
    <property type="match status" value="1"/>
</dbReference>
<keyword evidence="3" id="KW-1185">Reference proteome</keyword>
<dbReference type="EMBL" id="CP146016">
    <property type="protein sequence ID" value="WWQ61509.1"/>
    <property type="molecule type" value="Genomic_DNA"/>
</dbReference>
<feature type="domain" description="Thiaminase-2/PQQC" evidence="1">
    <location>
        <begin position="9"/>
        <end position="204"/>
    </location>
</feature>
<dbReference type="RefSeq" id="WP_338603956.1">
    <property type="nucleotide sequence ID" value="NZ_CP146016.1"/>
</dbReference>
<organism evidence="2 3">
    <name type="scientific">Sulfolobus tengchongensis</name>
    <dbReference type="NCBI Taxonomy" id="207809"/>
    <lineage>
        <taxon>Archaea</taxon>
        <taxon>Thermoproteota</taxon>
        <taxon>Thermoprotei</taxon>
        <taxon>Sulfolobales</taxon>
        <taxon>Sulfolobaceae</taxon>
        <taxon>Sulfolobus</taxon>
    </lineage>
</organism>